<name>A0AAN1SYF7_9PROT</name>
<reference evidence="2 3" key="1">
    <citation type="submission" date="2019-03" db="EMBL/GenBank/DDBJ databases">
        <title>Complete genome sequence of Ferrigenium kumadai strain An22, a microaerophilic iron-oxidizing bacterium isolated from a paddy field soil.</title>
        <authorList>
            <person name="Watanabe T."/>
            <person name="Asakawa S."/>
        </authorList>
    </citation>
    <scope>NUCLEOTIDE SEQUENCE [LARGE SCALE GENOMIC DNA]</scope>
    <source>
        <strain evidence="2 3">An22</strain>
    </source>
</reference>
<keyword evidence="3" id="KW-1185">Reference proteome</keyword>
<keyword evidence="1" id="KW-1133">Transmembrane helix</keyword>
<dbReference type="RefSeq" id="WP_212786884.1">
    <property type="nucleotide sequence ID" value="NZ_AP019536.1"/>
</dbReference>
<accession>A0AAN1SYF7</accession>
<organism evidence="2 3">
    <name type="scientific">Ferrigenium kumadai</name>
    <dbReference type="NCBI Taxonomy" id="1682490"/>
    <lineage>
        <taxon>Bacteria</taxon>
        <taxon>Pseudomonadati</taxon>
        <taxon>Pseudomonadota</taxon>
        <taxon>Betaproteobacteria</taxon>
        <taxon>Nitrosomonadales</taxon>
        <taxon>Gallionellaceae</taxon>
        <taxon>Ferrigenium</taxon>
    </lineage>
</organism>
<dbReference type="EMBL" id="AP019536">
    <property type="protein sequence ID" value="BBI99297.1"/>
    <property type="molecule type" value="Genomic_DNA"/>
</dbReference>
<protein>
    <submittedName>
        <fullName evidence="2">Uncharacterized protein</fullName>
    </submittedName>
</protein>
<evidence type="ECO:0000256" key="1">
    <source>
        <dbReference type="SAM" id="Phobius"/>
    </source>
</evidence>
<feature type="transmembrane region" description="Helical" evidence="1">
    <location>
        <begin position="72"/>
        <end position="105"/>
    </location>
</feature>
<dbReference type="KEGG" id="fku:FGKAn22_09900"/>
<proteinExistence type="predicted"/>
<evidence type="ECO:0000313" key="2">
    <source>
        <dbReference type="EMBL" id="BBI99297.1"/>
    </source>
</evidence>
<keyword evidence="1" id="KW-0812">Transmembrane</keyword>
<dbReference type="AlphaFoldDB" id="A0AAN1SYF7"/>
<evidence type="ECO:0000313" key="3">
    <source>
        <dbReference type="Proteomes" id="UP001319121"/>
    </source>
</evidence>
<keyword evidence="1" id="KW-0472">Membrane</keyword>
<gene>
    <name evidence="2" type="ORF">FGKAn22_09900</name>
</gene>
<dbReference type="Proteomes" id="UP001319121">
    <property type="component" value="Chromosome"/>
</dbReference>
<sequence length="139" mass="14825">MQCPKCNSENTQRLEVVFHGGTQEINTTGTTVGGAHGGAFGIGGAVTKTKGQSQSILAQKSAPPSKKSFKAAVILFVIGILMLGGQGATAFLGFLLIAAGAYLGYKNFQFNSKEWPSLYQQWLDSWLCHKCGTTYHHAV</sequence>